<reference evidence="2 3" key="1">
    <citation type="journal article" date="2022" name="bioRxiv">
        <title>Genomics of Preaxostyla Flagellates Illuminates Evolutionary Transitions and the Path Towards Mitochondrial Loss.</title>
        <authorList>
            <person name="Novak L.V.F."/>
            <person name="Treitli S.C."/>
            <person name="Pyrih J."/>
            <person name="Halakuc P."/>
            <person name="Pipaliya S.V."/>
            <person name="Vacek V."/>
            <person name="Brzon O."/>
            <person name="Soukal P."/>
            <person name="Eme L."/>
            <person name="Dacks J.B."/>
            <person name="Karnkowska A."/>
            <person name="Elias M."/>
            <person name="Hampl V."/>
        </authorList>
    </citation>
    <scope>NUCLEOTIDE SEQUENCE [LARGE SCALE GENOMIC DNA]</scope>
    <source>
        <strain evidence="2">NAU3</strain>
        <tissue evidence="2">Gut</tissue>
    </source>
</reference>
<evidence type="ECO:0000313" key="2">
    <source>
        <dbReference type="EMBL" id="KAK2956406.1"/>
    </source>
</evidence>
<feature type="compositionally biased region" description="Polar residues" evidence="1">
    <location>
        <begin position="310"/>
        <end position="331"/>
    </location>
</feature>
<evidence type="ECO:0000256" key="1">
    <source>
        <dbReference type="SAM" id="MobiDB-lite"/>
    </source>
</evidence>
<proteinExistence type="predicted"/>
<organism evidence="2 3">
    <name type="scientific">Blattamonas nauphoetae</name>
    <dbReference type="NCBI Taxonomy" id="2049346"/>
    <lineage>
        <taxon>Eukaryota</taxon>
        <taxon>Metamonada</taxon>
        <taxon>Preaxostyla</taxon>
        <taxon>Oxymonadida</taxon>
        <taxon>Blattamonas</taxon>
    </lineage>
</organism>
<sequence length="375" mass="41604">MLNDSDSPPTNVSIHHPITLDDLDSRIEAVLTSLMENSQVATSNSHWPTKRSKVSKRRNQVASRRARTTRSPSSSSHSESPIRKQKRMKSHNSKSKDRKKDKKRLSRKQKHKSSHKHHSSKTRSLDRHTSQSSLHRSNHRDERKTLQPDSSDGDDSSSPDKISALFKRIKTKVPTFSDTWLDSVLSPRRKDRLISKSVSTQLHIGIPTDIASGLNDGTDTDNLRNKALVGAVQSSHAAIAQLVQLYFAIENSDSSSPFLETIVDSIVLCLDAATRANHSRYFVDEAAAIALAGELNIKLPFVPKPATAPHSFSQTQTSHTPTHPLNNTSIRQPPLLTHPAPQPGVFQSGGIGAPPAQTQAPKQYRNQRGRPYRRP</sequence>
<feature type="compositionally biased region" description="Low complexity" evidence="1">
    <location>
        <begin position="69"/>
        <end position="79"/>
    </location>
</feature>
<feature type="compositionally biased region" description="Basic residues" evidence="1">
    <location>
        <begin position="83"/>
        <end position="121"/>
    </location>
</feature>
<gene>
    <name evidence="2" type="ORF">BLNAU_8629</name>
</gene>
<evidence type="ECO:0000313" key="3">
    <source>
        <dbReference type="Proteomes" id="UP001281761"/>
    </source>
</evidence>
<feature type="compositionally biased region" description="Basic residues" evidence="1">
    <location>
        <begin position="48"/>
        <end position="68"/>
    </location>
</feature>
<keyword evidence="3" id="KW-1185">Reference proteome</keyword>
<feature type="compositionally biased region" description="Basic residues" evidence="1">
    <location>
        <begin position="365"/>
        <end position="375"/>
    </location>
</feature>
<accession>A0ABQ9XY70</accession>
<comment type="caution">
    <text evidence="2">The sequence shown here is derived from an EMBL/GenBank/DDBJ whole genome shotgun (WGS) entry which is preliminary data.</text>
</comment>
<dbReference type="EMBL" id="JARBJD010000056">
    <property type="protein sequence ID" value="KAK2956406.1"/>
    <property type="molecule type" value="Genomic_DNA"/>
</dbReference>
<dbReference type="Proteomes" id="UP001281761">
    <property type="component" value="Unassembled WGS sequence"/>
</dbReference>
<feature type="compositionally biased region" description="Polar residues" evidence="1">
    <location>
        <begin position="37"/>
        <end position="47"/>
    </location>
</feature>
<name>A0ABQ9XY70_9EUKA</name>
<protein>
    <submittedName>
        <fullName evidence="2">Uncharacterized protein</fullName>
    </submittedName>
</protein>
<feature type="region of interest" description="Disordered" evidence="1">
    <location>
        <begin position="37"/>
        <end position="160"/>
    </location>
</feature>
<feature type="region of interest" description="Disordered" evidence="1">
    <location>
        <begin position="307"/>
        <end position="375"/>
    </location>
</feature>